<organism evidence="3">
    <name type="scientific">viral metagenome</name>
    <dbReference type="NCBI Taxonomy" id="1070528"/>
    <lineage>
        <taxon>unclassified sequences</taxon>
        <taxon>metagenomes</taxon>
        <taxon>organismal metagenomes</taxon>
    </lineage>
</organism>
<sequence length="240" mass="26540">MSAGCSLDDAFPDGIQKPPKIDRGEKKKRKGPALSFLKGVGSDPDPDRPFAVPMEEGFANEKETLANQKEKQKEGFTNQDDPTVDVIGKGPPTDSYGHALSSYFGKSDTDDSLSQFSPSVKDTTGYTLNVEFPIPPKGTVSSMGLTANINDTWKPTTSYPNRGGVETAFFKDTPRDQGSDSDISDLKQQQAQLIRQIDMLFSRLEQMEHRRGEFAHTELALFILTGLFIMFGMDTVRKFK</sequence>
<dbReference type="AlphaFoldDB" id="A0A6C0L7T4"/>
<feature type="transmembrane region" description="Helical" evidence="2">
    <location>
        <begin position="219"/>
        <end position="236"/>
    </location>
</feature>
<feature type="region of interest" description="Disordered" evidence="1">
    <location>
        <begin position="1"/>
        <end position="52"/>
    </location>
</feature>
<reference evidence="3" key="1">
    <citation type="journal article" date="2020" name="Nature">
        <title>Giant virus diversity and host interactions through global metagenomics.</title>
        <authorList>
            <person name="Schulz F."/>
            <person name="Roux S."/>
            <person name="Paez-Espino D."/>
            <person name="Jungbluth S."/>
            <person name="Walsh D.A."/>
            <person name="Denef V.J."/>
            <person name="McMahon K.D."/>
            <person name="Konstantinidis K.T."/>
            <person name="Eloe-Fadrosh E.A."/>
            <person name="Kyrpides N.C."/>
            <person name="Woyke T."/>
        </authorList>
    </citation>
    <scope>NUCLEOTIDE SEQUENCE</scope>
    <source>
        <strain evidence="3">GVMAG-M-3300027759-16</strain>
    </source>
</reference>
<evidence type="ECO:0000313" key="3">
    <source>
        <dbReference type="EMBL" id="QHU26457.1"/>
    </source>
</evidence>
<proteinExistence type="predicted"/>
<evidence type="ECO:0000256" key="2">
    <source>
        <dbReference type="SAM" id="Phobius"/>
    </source>
</evidence>
<dbReference type="EMBL" id="MN740440">
    <property type="protein sequence ID" value="QHU26457.1"/>
    <property type="molecule type" value="Genomic_DNA"/>
</dbReference>
<evidence type="ECO:0000256" key="1">
    <source>
        <dbReference type="SAM" id="MobiDB-lite"/>
    </source>
</evidence>
<keyword evidence="2" id="KW-1133">Transmembrane helix</keyword>
<name>A0A6C0L7T4_9ZZZZ</name>
<protein>
    <submittedName>
        <fullName evidence="3">Uncharacterized protein</fullName>
    </submittedName>
</protein>
<keyword evidence="2" id="KW-0472">Membrane</keyword>
<keyword evidence="2" id="KW-0812">Transmembrane</keyword>
<accession>A0A6C0L7T4</accession>